<protein>
    <submittedName>
        <fullName evidence="1">Uncharacterized protein</fullName>
    </submittedName>
</protein>
<gene>
    <name evidence="1" type="ORF">QC818_08085</name>
</gene>
<evidence type="ECO:0000313" key="2">
    <source>
        <dbReference type="Proteomes" id="UP001264519"/>
    </source>
</evidence>
<comment type="caution">
    <text evidence="1">The sequence shown here is derived from an EMBL/GenBank/DDBJ whole genome shotgun (WGS) entry which is preliminary data.</text>
</comment>
<dbReference type="EMBL" id="JARWAK010000005">
    <property type="protein sequence ID" value="MDR5866738.1"/>
    <property type="molecule type" value="Genomic_DNA"/>
</dbReference>
<evidence type="ECO:0000313" key="1">
    <source>
        <dbReference type="EMBL" id="MDR5866738.1"/>
    </source>
</evidence>
<sequence length="54" mass="6491">MSNRHAYNRYMLSLPGRHRLAIFEGYGHQDVFMGNRVHEDIFPRLIEFLDEQRG</sequence>
<dbReference type="Proteomes" id="UP001264519">
    <property type="component" value="Unassembled WGS sequence"/>
</dbReference>
<accession>A0ABU1G2J1</accession>
<name>A0ABU1G2J1_9GAMM</name>
<dbReference type="RefSeq" id="WP_309652333.1">
    <property type="nucleotide sequence ID" value="NZ_JARWAK010000005.1"/>
</dbReference>
<proteinExistence type="predicted"/>
<keyword evidence="2" id="KW-1185">Reference proteome</keyword>
<reference evidence="1 2" key="1">
    <citation type="submission" date="2023-04" db="EMBL/GenBank/DDBJ databases">
        <title>A long-awaited taxogenomic arrangement of the family Halomonadaceae.</title>
        <authorList>
            <person name="De La Haba R."/>
            <person name="Chuvochina M."/>
            <person name="Wittouck S."/>
            <person name="Arahal D.R."/>
            <person name="Sanchez-Porro C."/>
            <person name="Hugenholtz P."/>
            <person name="Ventosa A."/>
        </authorList>
    </citation>
    <scope>NUCLEOTIDE SEQUENCE [LARGE SCALE GENOMIC DNA]</scope>
    <source>
        <strain evidence="1 2">DSM 23530</strain>
    </source>
</reference>
<organism evidence="1 2">
    <name type="scientific">Halomonas koreensis</name>
    <dbReference type="NCBI Taxonomy" id="245385"/>
    <lineage>
        <taxon>Bacteria</taxon>
        <taxon>Pseudomonadati</taxon>
        <taxon>Pseudomonadota</taxon>
        <taxon>Gammaproteobacteria</taxon>
        <taxon>Oceanospirillales</taxon>
        <taxon>Halomonadaceae</taxon>
        <taxon>Halomonas</taxon>
    </lineage>
</organism>
<dbReference type="InterPro" id="IPR029058">
    <property type="entry name" value="AB_hydrolase_fold"/>
</dbReference>
<dbReference type="Gene3D" id="3.40.50.1820">
    <property type="entry name" value="alpha/beta hydrolase"/>
    <property type="match status" value="1"/>
</dbReference>